<dbReference type="NCBIfam" id="TIGR01011">
    <property type="entry name" value="rpsB_bact"/>
    <property type="match status" value="1"/>
</dbReference>
<dbReference type="EMBL" id="RIBY02001013">
    <property type="protein sequence ID" value="KAH9834272.1"/>
    <property type="molecule type" value="Genomic_DNA"/>
</dbReference>
<protein>
    <submittedName>
        <fullName evidence="5">Ribosomal protein S2</fullName>
    </submittedName>
</protein>
<comment type="caution">
    <text evidence="5">The sequence shown here is derived from an EMBL/GenBank/DDBJ whole genome shotgun (WGS) entry which is preliminary data.</text>
</comment>
<proteinExistence type="inferred from homology"/>
<gene>
    <name evidence="5" type="ORF">Tdes44962_MAKER08689</name>
</gene>
<dbReference type="PANTHER" id="PTHR12534:SF0">
    <property type="entry name" value="SMALL RIBOSOMAL SUBUNIT PROTEIN US2M"/>
    <property type="match status" value="1"/>
</dbReference>
<dbReference type="GO" id="GO:0003735">
    <property type="term" value="F:structural constituent of ribosome"/>
    <property type="evidence" value="ECO:0007669"/>
    <property type="project" value="InterPro"/>
</dbReference>
<dbReference type="InterPro" id="IPR023591">
    <property type="entry name" value="Ribosomal_uS2_flav_dom_sf"/>
</dbReference>
<evidence type="ECO:0000256" key="3">
    <source>
        <dbReference type="ARBA" id="ARBA00023274"/>
    </source>
</evidence>
<dbReference type="GO" id="GO:0006412">
    <property type="term" value="P:translation"/>
    <property type="evidence" value="ECO:0007669"/>
    <property type="project" value="InterPro"/>
</dbReference>
<dbReference type="InterPro" id="IPR018130">
    <property type="entry name" value="Ribosomal_uS2_CS"/>
</dbReference>
<keyword evidence="3" id="KW-0687">Ribonucleoprotein</keyword>
<feature type="region of interest" description="Disordered" evidence="4">
    <location>
        <begin position="378"/>
        <end position="401"/>
    </location>
</feature>
<dbReference type="PANTHER" id="PTHR12534">
    <property type="entry name" value="30S RIBOSOMAL PROTEIN S2 PROKARYOTIC AND ORGANELLAR"/>
    <property type="match status" value="1"/>
</dbReference>
<reference evidence="5 6" key="1">
    <citation type="journal article" date="2018" name="IMA Fungus">
        <title>IMA Genome-F 10: Nine draft genome sequences of Claviceps purpurea s.lat., including C. arundinis, C. humidiphila, and C. cf. spartinae, pseudomolecules for the pitch canker pathogen Fusarium circinatum, draft genome of Davidsoniella eucalypti, Grosmannia galeiformis, Quambalaria eucalypti, and Teratosphaeria destructans.</title>
        <authorList>
            <person name="Wingfield B.D."/>
            <person name="Liu M."/>
            <person name="Nguyen H.D."/>
            <person name="Lane F.A."/>
            <person name="Morgan S.W."/>
            <person name="De Vos L."/>
            <person name="Wilken P.M."/>
            <person name="Duong T.A."/>
            <person name="Aylward J."/>
            <person name="Coetzee M.P."/>
            <person name="Dadej K."/>
            <person name="De Beer Z.W."/>
            <person name="Findlay W."/>
            <person name="Havenga M."/>
            <person name="Kolarik M."/>
            <person name="Menzies J.G."/>
            <person name="Naidoo K."/>
            <person name="Pochopski O."/>
            <person name="Shoukouhi P."/>
            <person name="Santana Q.C."/>
            <person name="Seifert K.A."/>
            <person name="Soal N."/>
            <person name="Steenkamp E.T."/>
            <person name="Tatham C.T."/>
            <person name="van der Nest M.A."/>
            <person name="Wingfield M.J."/>
        </authorList>
    </citation>
    <scope>NUCLEOTIDE SEQUENCE [LARGE SCALE GENOMIC DNA]</scope>
    <source>
        <strain evidence="5">CMW44962</strain>
    </source>
</reference>
<dbReference type="CDD" id="cd01425">
    <property type="entry name" value="RPS2"/>
    <property type="match status" value="1"/>
</dbReference>
<feature type="compositionally biased region" description="Polar residues" evidence="4">
    <location>
        <begin position="445"/>
        <end position="459"/>
    </location>
</feature>
<evidence type="ECO:0000256" key="1">
    <source>
        <dbReference type="ARBA" id="ARBA00006242"/>
    </source>
</evidence>
<comment type="similarity">
    <text evidence="1">Belongs to the universal ribosomal protein uS2 family.</text>
</comment>
<evidence type="ECO:0000256" key="2">
    <source>
        <dbReference type="ARBA" id="ARBA00022980"/>
    </source>
</evidence>
<dbReference type="PRINTS" id="PR00395">
    <property type="entry name" value="RIBOSOMALS2"/>
</dbReference>
<dbReference type="PROSITE" id="PS00962">
    <property type="entry name" value="RIBOSOMAL_S2_1"/>
    <property type="match status" value="1"/>
</dbReference>
<evidence type="ECO:0000256" key="4">
    <source>
        <dbReference type="SAM" id="MobiDB-lite"/>
    </source>
</evidence>
<accession>A0A9W7SVU5</accession>
<dbReference type="Proteomes" id="UP001138500">
    <property type="component" value="Unassembled WGS sequence"/>
</dbReference>
<dbReference type="AlphaFoldDB" id="A0A9W7SVU5"/>
<dbReference type="SUPFAM" id="SSF52313">
    <property type="entry name" value="Ribosomal protein S2"/>
    <property type="match status" value="1"/>
</dbReference>
<organism evidence="5 6">
    <name type="scientific">Teratosphaeria destructans</name>
    <dbReference type="NCBI Taxonomy" id="418781"/>
    <lineage>
        <taxon>Eukaryota</taxon>
        <taxon>Fungi</taxon>
        <taxon>Dikarya</taxon>
        <taxon>Ascomycota</taxon>
        <taxon>Pezizomycotina</taxon>
        <taxon>Dothideomycetes</taxon>
        <taxon>Dothideomycetidae</taxon>
        <taxon>Mycosphaerellales</taxon>
        <taxon>Teratosphaeriaceae</taxon>
        <taxon>Teratosphaeria</taxon>
    </lineage>
</organism>
<dbReference type="InterPro" id="IPR001865">
    <property type="entry name" value="Ribosomal_uS2"/>
</dbReference>
<keyword evidence="6" id="KW-1185">Reference proteome</keyword>
<evidence type="ECO:0000313" key="6">
    <source>
        <dbReference type="Proteomes" id="UP001138500"/>
    </source>
</evidence>
<dbReference type="OrthoDB" id="2320368at2759"/>
<dbReference type="InterPro" id="IPR005706">
    <property type="entry name" value="Ribosomal_uS2_bac/mit/plastid"/>
</dbReference>
<feature type="region of interest" description="Disordered" evidence="4">
    <location>
        <begin position="337"/>
        <end position="359"/>
    </location>
</feature>
<sequence>MIIRSLLLRHGRIALPRSSPPLRALPRRRLQSTAQTVEAYQNPYLDQQYVEGGIDGSKSEAVHSLATRHDPTSPEELARVKADWEFYQHQKRVTAHVGAVQASHYRPRDLLLNPPKPQDITLELLMASQTHIGHATSLWHPANAKYIFGVRGTHDPIHIISLDVTAAHLRRACRIVKGVTERGGLVLFVGSRSGQARTVVKAAQMAKACHLFDKWIPGSITNGQQILGKCQKKVVNEFDEEIEGFEEQLYENSALKPDLVVCLNPLENYVLLHECGLHHIPTIGIVDTDVNPTCVTYPIPANDDSLRSVQVIAGVLGRAGEEGQAIRQLKASRGMLDYRQDHGLRPPSKEDEEKKLQREKEQSLLSAVDCFNVEELYADDTEEDVTPPSSTAANETGEGEVDVSLLSQQQAEAYDEVFQPYEVDRRFEKTETAGFEESAGRIEYQPTTSEEQVAPTTSEPWGHRVQEKEEEEK</sequence>
<keyword evidence="2 5" id="KW-0689">Ribosomal protein</keyword>
<feature type="region of interest" description="Disordered" evidence="4">
    <location>
        <begin position="428"/>
        <end position="473"/>
    </location>
</feature>
<dbReference type="Pfam" id="PF00318">
    <property type="entry name" value="Ribosomal_S2"/>
    <property type="match status" value="1"/>
</dbReference>
<evidence type="ECO:0000313" key="5">
    <source>
        <dbReference type="EMBL" id="KAH9834272.1"/>
    </source>
</evidence>
<dbReference type="HAMAP" id="MF_00291_B">
    <property type="entry name" value="Ribosomal_uS2_B"/>
    <property type="match status" value="1"/>
</dbReference>
<reference evidence="5 6" key="2">
    <citation type="journal article" date="2021" name="Curr. Genet.">
        <title>Genetic response to nitrogen starvation in the aggressive Eucalyptus foliar pathogen Teratosphaeria destructans.</title>
        <authorList>
            <person name="Havenga M."/>
            <person name="Wingfield B.D."/>
            <person name="Wingfield M.J."/>
            <person name="Dreyer L.L."/>
            <person name="Roets F."/>
            <person name="Aylward J."/>
        </authorList>
    </citation>
    <scope>NUCLEOTIDE SEQUENCE [LARGE SCALE GENOMIC DNA]</scope>
    <source>
        <strain evidence="5">CMW44962</strain>
    </source>
</reference>
<dbReference type="Gene3D" id="3.40.50.10490">
    <property type="entry name" value="Glucose-6-phosphate isomerase like protein, domain 1"/>
    <property type="match status" value="1"/>
</dbReference>
<dbReference type="GO" id="GO:0005763">
    <property type="term" value="C:mitochondrial small ribosomal subunit"/>
    <property type="evidence" value="ECO:0007669"/>
    <property type="project" value="TreeGrafter"/>
</dbReference>
<name>A0A9W7SVU5_9PEZI</name>